<proteinExistence type="predicted"/>
<dbReference type="Gene3D" id="3.40.50.1820">
    <property type="entry name" value="alpha/beta hydrolase"/>
    <property type="match status" value="1"/>
</dbReference>
<dbReference type="OrthoDB" id="9808398at2"/>
<feature type="domain" description="AB hydrolase-1" evidence="2">
    <location>
        <begin position="14"/>
        <end position="244"/>
    </location>
</feature>
<dbReference type="AlphaFoldDB" id="A0A3R8Q4D4"/>
<dbReference type="PANTHER" id="PTHR46118">
    <property type="entry name" value="PROTEIN ABHD11"/>
    <property type="match status" value="1"/>
</dbReference>
<dbReference type="Pfam" id="PF00561">
    <property type="entry name" value="Abhydrolase_1"/>
    <property type="match status" value="1"/>
</dbReference>
<dbReference type="Proteomes" id="UP000286990">
    <property type="component" value="Unassembled WGS sequence"/>
</dbReference>
<dbReference type="InterPro" id="IPR029058">
    <property type="entry name" value="AB_hydrolase_fold"/>
</dbReference>
<name>A0A3R8Q4D4_9FLAO</name>
<dbReference type="GO" id="GO:0052689">
    <property type="term" value="F:carboxylic ester hydrolase activity"/>
    <property type="evidence" value="ECO:0007669"/>
    <property type="project" value="TreeGrafter"/>
</dbReference>
<reference evidence="4" key="1">
    <citation type="submission" date="2018-08" db="EMBL/GenBank/DDBJ databases">
        <authorList>
            <person name="Khan S.A."/>
            <person name="J S.E."/>
        </authorList>
    </citation>
    <scope>NUCLEOTIDE SEQUENCE [LARGE SCALE GENOMIC DNA]</scope>
    <source>
        <strain evidence="4">PoM-212</strain>
    </source>
</reference>
<keyword evidence="1 3" id="KW-0378">Hydrolase</keyword>
<reference evidence="4" key="2">
    <citation type="submission" date="2018-12" db="EMBL/GenBank/DDBJ databases">
        <title>Maribacter lutimaris sp. nov., isolated from marine sediment.</title>
        <authorList>
            <person name="Kim K.K."/>
        </authorList>
    </citation>
    <scope>NUCLEOTIDE SEQUENCE [LARGE SCALE GENOMIC DNA]</scope>
    <source>
        <strain evidence="4">PoM-212</strain>
    </source>
</reference>
<dbReference type="EMBL" id="QUSX01000001">
    <property type="protein sequence ID" value="RRQ49361.1"/>
    <property type="molecule type" value="Genomic_DNA"/>
</dbReference>
<keyword evidence="4" id="KW-1185">Reference proteome</keyword>
<dbReference type="RefSeq" id="WP_125221177.1">
    <property type="nucleotide sequence ID" value="NZ_QUSX01000001.1"/>
</dbReference>
<comment type="caution">
    <text evidence="3">The sequence shown here is derived from an EMBL/GenBank/DDBJ whole genome shotgun (WGS) entry which is preliminary data.</text>
</comment>
<dbReference type="InterPro" id="IPR000073">
    <property type="entry name" value="AB_hydrolase_1"/>
</dbReference>
<protein>
    <submittedName>
        <fullName evidence="3">Alpha/beta fold hydrolase</fullName>
    </submittedName>
</protein>
<accession>A0A3R8Q4D4</accession>
<organism evidence="3 4">
    <name type="scientific">Maribacter algicola</name>
    <dbReference type="NCBI Taxonomy" id="2498892"/>
    <lineage>
        <taxon>Bacteria</taxon>
        <taxon>Pseudomonadati</taxon>
        <taxon>Bacteroidota</taxon>
        <taxon>Flavobacteriia</taxon>
        <taxon>Flavobacteriales</taxon>
        <taxon>Flavobacteriaceae</taxon>
        <taxon>Maribacter</taxon>
    </lineage>
</organism>
<evidence type="ECO:0000259" key="2">
    <source>
        <dbReference type="Pfam" id="PF00561"/>
    </source>
</evidence>
<dbReference type="PANTHER" id="PTHR46118:SF4">
    <property type="entry name" value="PROTEIN ABHD11"/>
    <property type="match status" value="1"/>
</dbReference>
<evidence type="ECO:0000313" key="3">
    <source>
        <dbReference type="EMBL" id="RRQ49361.1"/>
    </source>
</evidence>
<evidence type="ECO:0000313" key="4">
    <source>
        <dbReference type="Proteomes" id="UP000286990"/>
    </source>
</evidence>
<evidence type="ECO:0000256" key="1">
    <source>
        <dbReference type="ARBA" id="ARBA00022801"/>
    </source>
</evidence>
<sequence length="259" mass="29727">MNPILYSNIIGKGKPLCILHGFLGMSDNWKTLGNQYANNGFEVHLIDQRNHGRSFWSEEFNYDLLAEDLLLYLNEKNIERTALIGHSMGGKTVMQFACSYPQKTEKLLVADIAPRFYPPHHQDIINALTQLDFDLINTRGDADEQLEKHLKNFGVRQFLLKNLYRTKNGTFGFRMNLGVLSKKMEEIGENISSSESYNGPTLFLKGSKSEYVTDADTAQIKSHFPKAQIEVIDDAGHWLHAENPDQFFEKSFRFLKQME</sequence>
<dbReference type="SUPFAM" id="SSF53474">
    <property type="entry name" value="alpha/beta-Hydrolases"/>
    <property type="match status" value="1"/>
</dbReference>
<gene>
    <name evidence="3" type="ORF">DZC72_01680</name>
</gene>